<proteinExistence type="predicted"/>
<keyword evidence="6" id="KW-0411">Iron-sulfur</keyword>
<dbReference type="Gene3D" id="3.40.970.20">
    <property type="entry name" value="Carbon monoxide dehydrogenase alpha subunit. Chain D, domain 4"/>
    <property type="match status" value="1"/>
</dbReference>
<keyword evidence="2" id="KW-0533">Nickel</keyword>
<evidence type="ECO:0000313" key="10">
    <source>
        <dbReference type="EMBL" id="HGQ18351.1"/>
    </source>
</evidence>
<dbReference type="NCBIfam" id="NF003379">
    <property type="entry name" value="PRK04456.1"/>
    <property type="match status" value="1"/>
</dbReference>
<comment type="caution">
    <text evidence="10">The sequence shown here is derived from an EMBL/GenBank/DDBJ whole genome shotgun (WGS) entry which is preliminary data.</text>
</comment>
<evidence type="ECO:0000256" key="3">
    <source>
        <dbReference type="ARBA" id="ARBA00022679"/>
    </source>
</evidence>
<sequence>MFSDIPVDVGPQYEGQRVRAPEMYVELGGPKVNHKFELFRVRDLNEIEDGEVIVVGPDVGELKEGSSNPYAVIIEAAGSKLEMQAEGVLERRLHEFSNYIQGYMHLNQRYDIWLRISKRSYQKGLNSFKYIGTALYRLFKSAFPVIEKMRIIFVTDPKTVELLYGQALKVYDERDRRALGLKDEDVDMFYSCKLCQSFAPTHVCIITPERPSACGAITWLDARVAALIDPKGPIQPVPKGRTVDPFAGEYEGANEVVKKLSSGTIQRIRLYALFEYPPTICGCFEIATFYIPELDAVGLVHRGFAGTTPIGLRFSQVADAVGGGKQVPGFQGIGLLYLRSRKLFQADGGWNRIVWMPSELKQRILDAIPPELRDRIATEKEATDVESLRKFLMEKKHPIVEKLLAKEAKKEEAREEKPVEKTKEAEMSTVTPLQPSMPSMQVPHPQQVIATVASTQQTATATVIPTSAGNIVVTVSIPMQMQQTQTSSRGISITLKGVKIKAEKLVIKKVEGGGK</sequence>
<feature type="region of interest" description="Disordered" evidence="7">
    <location>
        <begin position="410"/>
        <end position="441"/>
    </location>
</feature>
<evidence type="ECO:0000256" key="1">
    <source>
        <dbReference type="ARBA" id="ARBA00012244"/>
    </source>
</evidence>
<dbReference type="InterPro" id="IPR004461">
    <property type="entry name" value="CO_DH/Ac-CoA_synth_bsu"/>
</dbReference>
<evidence type="ECO:0000256" key="5">
    <source>
        <dbReference type="ARBA" id="ARBA00023004"/>
    </source>
</evidence>
<keyword evidence="5" id="KW-0408">Iron</keyword>
<dbReference type="EMBL" id="DTAI01000091">
    <property type="protein sequence ID" value="HGN36539.1"/>
    <property type="molecule type" value="Genomic_DNA"/>
</dbReference>
<dbReference type="AlphaFoldDB" id="A0A7J3JQU0"/>
<accession>A0A7J3JQU0</accession>
<dbReference type="Gene3D" id="3.30.1650.10">
    <property type="entry name" value="Bifunctional carbon monoxide dehydrogenase/acetyl-coa synthase(codh/acs), Chain M, domain 3"/>
    <property type="match status" value="1"/>
</dbReference>
<feature type="compositionally biased region" description="Polar residues" evidence="7">
    <location>
        <begin position="428"/>
        <end position="439"/>
    </location>
</feature>
<evidence type="ECO:0000256" key="4">
    <source>
        <dbReference type="ARBA" id="ARBA00022723"/>
    </source>
</evidence>
<evidence type="ECO:0000259" key="8">
    <source>
        <dbReference type="Pfam" id="PF19436"/>
    </source>
</evidence>
<organism evidence="10">
    <name type="scientific">Ignisphaera aggregans</name>
    <dbReference type="NCBI Taxonomy" id="334771"/>
    <lineage>
        <taxon>Archaea</taxon>
        <taxon>Thermoproteota</taxon>
        <taxon>Thermoprotei</taxon>
        <taxon>Desulfurococcales</taxon>
        <taxon>Desulfurococcaceae</taxon>
        <taxon>Ignisphaera</taxon>
    </lineage>
</organism>
<protein>
    <recommendedName>
        <fullName evidence="1">CO-methylating acetyl-CoA synthase</fullName>
        <ecNumber evidence="1">2.3.1.169</ecNumber>
    </recommendedName>
</protein>
<keyword evidence="3" id="KW-0808">Transferase</keyword>
<dbReference type="GO" id="GO:0046872">
    <property type="term" value="F:metal ion binding"/>
    <property type="evidence" value="ECO:0007669"/>
    <property type="project" value="UniProtKB-KW"/>
</dbReference>
<dbReference type="GO" id="GO:0051536">
    <property type="term" value="F:iron-sulfur cluster binding"/>
    <property type="evidence" value="ECO:0007669"/>
    <property type="project" value="UniProtKB-KW"/>
</dbReference>
<dbReference type="GO" id="GO:0006084">
    <property type="term" value="P:acetyl-CoA metabolic process"/>
    <property type="evidence" value="ECO:0007669"/>
    <property type="project" value="InterPro"/>
</dbReference>
<dbReference type="InterPro" id="IPR011254">
    <property type="entry name" value="Prismane-like_sf"/>
</dbReference>
<keyword evidence="4" id="KW-0479">Metal-binding</keyword>
<evidence type="ECO:0000256" key="6">
    <source>
        <dbReference type="ARBA" id="ARBA00023014"/>
    </source>
</evidence>
<dbReference type="Pfam" id="PF03598">
    <property type="entry name" value="CdhC"/>
    <property type="match status" value="1"/>
</dbReference>
<dbReference type="PANTHER" id="PTHR42281:SF1">
    <property type="entry name" value="ACETYL-COA DECARBONYLASE_SYNTHASE COMPLEX SUBUNIT BETA 1"/>
    <property type="match status" value="1"/>
</dbReference>
<dbReference type="GO" id="GO:0043884">
    <property type="term" value="F:CO-methylating acetyl-CoA synthase activity"/>
    <property type="evidence" value="ECO:0007669"/>
    <property type="project" value="UniProtKB-EC"/>
</dbReference>
<dbReference type="InterPro" id="IPR038571">
    <property type="entry name" value="CO_DH/Ac-CoA_synth_bsu_3_sf"/>
</dbReference>
<feature type="domain" description="CO dehydrogenase/acetyl-CoA synthase complex beta subunit C-terminal" evidence="8">
    <location>
        <begin position="171"/>
        <end position="401"/>
    </location>
</feature>
<dbReference type="Pfam" id="PF19436">
    <property type="entry name" value="ACS_CODH_B_C"/>
    <property type="match status" value="1"/>
</dbReference>
<evidence type="ECO:0000313" key="9">
    <source>
        <dbReference type="EMBL" id="HGN36539.1"/>
    </source>
</evidence>
<dbReference type="EMBL" id="DTBZ01000099">
    <property type="protein sequence ID" value="HGQ18351.1"/>
    <property type="molecule type" value="Genomic_DNA"/>
</dbReference>
<evidence type="ECO:0000256" key="2">
    <source>
        <dbReference type="ARBA" id="ARBA00022596"/>
    </source>
</evidence>
<dbReference type="EC" id="2.3.1.169" evidence="1"/>
<gene>
    <name evidence="10" type="primary">cdhC</name>
    <name evidence="9" type="ORF">ENT87_03195</name>
    <name evidence="10" type="ORF">ENU30_05190</name>
</gene>
<dbReference type="Gene3D" id="3.40.1470.10">
    <property type="entry name" value="Bifunctional carbon monoxide dehydrogenase/acetyl-coa synthase(codh/acs), Chain M, domain 5"/>
    <property type="match status" value="1"/>
</dbReference>
<dbReference type="PANTHER" id="PTHR42281">
    <property type="match status" value="1"/>
</dbReference>
<evidence type="ECO:0000256" key="7">
    <source>
        <dbReference type="SAM" id="MobiDB-lite"/>
    </source>
</evidence>
<dbReference type="NCBIfam" id="TIGR00316">
    <property type="entry name" value="cdhC"/>
    <property type="match status" value="1"/>
</dbReference>
<dbReference type="SUPFAM" id="SSF56821">
    <property type="entry name" value="Prismane protein-like"/>
    <property type="match status" value="1"/>
</dbReference>
<dbReference type="GO" id="GO:0043885">
    <property type="term" value="F:anaerobic carbon-monoxide dehydrogenase activity"/>
    <property type="evidence" value="ECO:0007669"/>
    <property type="project" value="InterPro"/>
</dbReference>
<reference evidence="10" key="1">
    <citation type="journal article" date="2020" name="mSystems">
        <title>Genome- and Community-Level Interaction Insights into Carbon Utilization and Element Cycling Functions of Hydrothermarchaeota in Hydrothermal Sediment.</title>
        <authorList>
            <person name="Zhou Z."/>
            <person name="Liu Y."/>
            <person name="Xu W."/>
            <person name="Pan J."/>
            <person name="Luo Z.H."/>
            <person name="Li M."/>
        </authorList>
    </citation>
    <scope>NUCLEOTIDE SEQUENCE [LARGE SCALE GENOMIC DNA]</scope>
    <source>
        <strain evidence="9">SpSt-618</strain>
        <strain evidence="10">SpSt-657</strain>
    </source>
</reference>
<name>A0A7J3JQU0_9CREN</name>
<dbReference type="InterPro" id="IPR045822">
    <property type="entry name" value="ACS_CODH_B_C"/>
</dbReference>
<feature type="compositionally biased region" description="Basic and acidic residues" evidence="7">
    <location>
        <begin position="410"/>
        <end position="426"/>
    </location>
</feature>